<dbReference type="Gene3D" id="1.10.287.130">
    <property type="match status" value="1"/>
</dbReference>
<dbReference type="AlphaFoldDB" id="A0A8H9IRE5"/>
<reference evidence="14" key="2">
    <citation type="submission" date="2020-09" db="EMBL/GenBank/DDBJ databases">
        <authorList>
            <person name="Sun Q."/>
            <person name="Zhou Y."/>
        </authorList>
    </citation>
    <scope>NUCLEOTIDE SEQUENCE</scope>
    <source>
        <strain evidence="14">CGMCC 4.7679</strain>
    </source>
</reference>
<gene>
    <name evidence="14" type="primary">mtrB</name>
    <name evidence="14" type="ORF">GCM10017566_01000</name>
</gene>
<evidence type="ECO:0000256" key="8">
    <source>
        <dbReference type="ARBA" id="ARBA00022989"/>
    </source>
</evidence>
<comment type="caution">
    <text evidence="14">The sequence shown here is derived from an EMBL/GenBank/DDBJ whole genome shotgun (WGS) entry which is preliminary data.</text>
</comment>
<evidence type="ECO:0000256" key="1">
    <source>
        <dbReference type="ARBA" id="ARBA00000085"/>
    </source>
</evidence>
<evidence type="ECO:0000256" key="4">
    <source>
        <dbReference type="ARBA" id="ARBA00022553"/>
    </source>
</evidence>
<evidence type="ECO:0000256" key="10">
    <source>
        <dbReference type="ARBA" id="ARBA00023136"/>
    </source>
</evidence>
<dbReference type="Pfam" id="PF02518">
    <property type="entry name" value="HATPase_c"/>
    <property type="match status" value="1"/>
</dbReference>
<sequence length="456" mass="49741">MTALARISLRWRVAAAFGLGLLVLVSALAFATWKLTSGYMLSQRVEGATRQAEANVRLVNDAIRTDYGSLDDLLTGLSTGPDSTILLYQPRGWITSGRRIDPSALPPEFLQRAMQGRPARQRILAGGIPTLAVTLPIVTPRGCYIELFPLTELDRTFRFLSSLLIGGTLTCAALASAVGWWTSRRALRPLIALTEAASRVAGGDLSARLPAQSDPDLAPLATTFNTTAEALERRVRQDARFAGDVSHELRSPLTTMVNAAEVLERRGGDLPPVARQALDLLLAEVRRFHHMVLDLLEISRADQHGDRRSQELVDVPGLVRNVIAARHGTDLPVEVSEPMLLVSADRRRLDRVVANLLDNAERYAGGPVRLAVCCRDDRVRLEIDDAGPGVPEELRERIFERFARGGYAGRRGVETGSGLGLAIVAEHVQREGGTVWVEDRPGGGARFVVELPEARE</sequence>
<proteinExistence type="predicted"/>
<keyword evidence="9" id="KW-0902">Two-component regulatory system</keyword>
<dbReference type="Pfam" id="PF00672">
    <property type="entry name" value="HAMP"/>
    <property type="match status" value="1"/>
</dbReference>
<dbReference type="InterPro" id="IPR003661">
    <property type="entry name" value="HisK_dim/P_dom"/>
</dbReference>
<organism evidence="14 15">
    <name type="scientific">Amycolatopsis bartoniae</name>
    <dbReference type="NCBI Taxonomy" id="941986"/>
    <lineage>
        <taxon>Bacteria</taxon>
        <taxon>Bacillati</taxon>
        <taxon>Actinomycetota</taxon>
        <taxon>Actinomycetes</taxon>
        <taxon>Pseudonocardiales</taxon>
        <taxon>Pseudonocardiaceae</taxon>
        <taxon>Amycolatopsis</taxon>
    </lineage>
</organism>
<evidence type="ECO:0000256" key="2">
    <source>
        <dbReference type="ARBA" id="ARBA00004236"/>
    </source>
</evidence>
<dbReference type="PROSITE" id="PS50109">
    <property type="entry name" value="HIS_KIN"/>
    <property type="match status" value="1"/>
</dbReference>
<dbReference type="PRINTS" id="PR00344">
    <property type="entry name" value="BCTRLSENSOR"/>
</dbReference>
<feature type="domain" description="Histidine kinase" evidence="12">
    <location>
        <begin position="244"/>
        <end position="455"/>
    </location>
</feature>
<evidence type="ECO:0000256" key="5">
    <source>
        <dbReference type="ARBA" id="ARBA00022679"/>
    </source>
</evidence>
<dbReference type="InterPro" id="IPR036890">
    <property type="entry name" value="HATPase_C_sf"/>
</dbReference>
<dbReference type="PANTHER" id="PTHR45436:SF5">
    <property type="entry name" value="SENSOR HISTIDINE KINASE TRCS"/>
    <property type="match status" value="1"/>
</dbReference>
<dbReference type="InterPro" id="IPR003594">
    <property type="entry name" value="HATPase_dom"/>
</dbReference>
<evidence type="ECO:0000259" key="12">
    <source>
        <dbReference type="PROSITE" id="PS50109"/>
    </source>
</evidence>
<dbReference type="EC" id="2.7.13.3" evidence="3"/>
<dbReference type="GO" id="GO:0000155">
    <property type="term" value="F:phosphorelay sensor kinase activity"/>
    <property type="evidence" value="ECO:0007669"/>
    <property type="project" value="InterPro"/>
</dbReference>
<dbReference type="PANTHER" id="PTHR45436">
    <property type="entry name" value="SENSOR HISTIDINE KINASE YKOH"/>
    <property type="match status" value="1"/>
</dbReference>
<dbReference type="RefSeq" id="WP_145933598.1">
    <property type="nucleotide sequence ID" value="NZ_BNAV01000001.1"/>
</dbReference>
<dbReference type="SMART" id="SM00304">
    <property type="entry name" value="HAMP"/>
    <property type="match status" value="1"/>
</dbReference>
<dbReference type="SUPFAM" id="SSF55874">
    <property type="entry name" value="ATPase domain of HSP90 chaperone/DNA topoisomerase II/histidine kinase"/>
    <property type="match status" value="1"/>
</dbReference>
<keyword evidence="10 11" id="KW-0472">Membrane</keyword>
<dbReference type="SMART" id="SM00387">
    <property type="entry name" value="HATPase_c"/>
    <property type="match status" value="1"/>
</dbReference>
<keyword evidence="8 11" id="KW-1133">Transmembrane helix</keyword>
<evidence type="ECO:0000313" key="15">
    <source>
        <dbReference type="Proteomes" id="UP000658656"/>
    </source>
</evidence>
<dbReference type="CDD" id="cd00082">
    <property type="entry name" value="HisKA"/>
    <property type="match status" value="1"/>
</dbReference>
<dbReference type="EMBL" id="BNAV01000001">
    <property type="protein sequence ID" value="GHF32299.1"/>
    <property type="molecule type" value="Genomic_DNA"/>
</dbReference>
<comment type="subcellular location">
    <subcellularLocation>
        <location evidence="2">Cell membrane</location>
    </subcellularLocation>
</comment>
<dbReference type="Pfam" id="PF00512">
    <property type="entry name" value="HisKA"/>
    <property type="match status" value="1"/>
</dbReference>
<evidence type="ECO:0000256" key="7">
    <source>
        <dbReference type="ARBA" id="ARBA00022777"/>
    </source>
</evidence>
<dbReference type="InterPro" id="IPR036097">
    <property type="entry name" value="HisK_dim/P_sf"/>
</dbReference>
<evidence type="ECO:0000259" key="13">
    <source>
        <dbReference type="PROSITE" id="PS50885"/>
    </source>
</evidence>
<dbReference type="CDD" id="cd00075">
    <property type="entry name" value="HATPase"/>
    <property type="match status" value="1"/>
</dbReference>
<dbReference type="SMART" id="SM00388">
    <property type="entry name" value="HisKA"/>
    <property type="match status" value="1"/>
</dbReference>
<feature type="transmembrane region" description="Helical" evidence="11">
    <location>
        <begin position="159"/>
        <end position="181"/>
    </location>
</feature>
<dbReference type="InterPro" id="IPR004358">
    <property type="entry name" value="Sig_transdc_His_kin-like_C"/>
</dbReference>
<dbReference type="Gene3D" id="3.30.565.10">
    <property type="entry name" value="Histidine kinase-like ATPase, C-terminal domain"/>
    <property type="match status" value="1"/>
</dbReference>
<evidence type="ECO:0000256" key="11">
    <source>
        <dbReference type="SAM" id="Phobius"/>
    </source>
</evidence>
<dbReference type="SUPFAM" id="SSF47384">
    <property type="entry name" value="Homodimeric domain of signal transducing histidine kinase"/>
    <property type="match status" value="1"/>
</dbReference>
<keyword evidence="4" id="KW-0597">Phosphoprotein</keyword>
<keyword evidence="15" id="KW-1185">Reference proteome</keyword>
<accession>A0A8H9IRE5</accession>
<dbReference type="SUPFAM" id="SSF158472">
    <property type="entry name" value="HAMP domain-like"/>
    <property type="match status" value="1"/>
</dbReference>
<reference evidence="14" key="1">
    <citation type="journal article" date="2014" name="Int. J. Syst. Evol. Microbiol.">
        <title>Complete genome sequence of Corynebacterium casei LMG S-19264T (=DSM 44701T), isolated from a smear-ripened cheese.</title>
        <authorList>
            <consortium name="US DOE Joint Genome Institute (JGI-PGF)"/>
            <person name="Walter F."/>
            <person name="Albersmeier A."/>
            <person name="Kalinowski J."/>
            <person name="Ruckert C."/>
        </authorList>
    </citation>
    <scope>NUCLEOTIDE SEQUENCE</scope>
    <source>
        <strain evidence="14">CGMCC 4.7679</strain>
    </source>
</reference>
<dbReference type="InterPro" id="IPR003660">
    <property type="entry name" value="HAMP_dom"/>
</dbReference>
<evidence type="ECO:0000313" key="14">
    <source>
        <dbReference type="EMBL" id="GHF32299.1"/>
    </source>
</evidence>
<dbReference type="CDD" id="cd06225">
    <property type="entry name" value="HAMP"/>
    <property type="match status" value="1"/>
</dbReference>
<dbReference type="Proteomes" id="UP000658656">
    <property type="component" value="Unassembled WGS sequence"/>
</dbReference>
<dbReference type="GO" id="GO:0005886">
    <property type="term" value="C:plasma membrane"/>
    <property type="evidence" value="ECO:0007669"/>
    <property type="project" value="UniProtKB-SubCell"/>
</dbReference>
<keyword evidence="7 14" id="KW-0418">Kinase</keyword>
<name>A0A8H9IRE5_9PSEU</name>
<dbReference type="InterPro" id="IPR050428">
    <property type="entry name" value="TCS_sensor_his_kinase"/>
</dbReference>
<dbReference type="PROSITE" id="PS50885">
    <property type="entry name" value="HAMP"/>
    <property type="match status" value="1"/>
</dbReference>
<evidence type="ECO:0000256" key="3">
    <source>
        <dbReference type="ARBA" id="ARBA00012438"/>
    </source>
</evidence>
<evidence type="ECO:0000256" key="9">
    <source>
        <dbReference type="ARBA" id="ARBA00023012"/>
    </source>
</evidence>
<comment type="catalytic activity">
    <reaction evidence="1">
        <text>ATP + protein L-histidine = ADP + protein N-phospho-L-histidine.</text>
        <dbReference type="EC" id="2.7.13.3"/>
    </reaction>
</comment>
<feature type="domain" description="HAMP" evidence="13">
    <location>
        <begin position="184"/>
        <end position="236"/>
    </location>
</feature>
<protein>
    <recommendedName>
        <fullName evidence="3">histidine kinase</fullName>
        <ecNumber evidence="3">2.7.13.3</ecNumber>
    </recommendedName>
</protein>
<dbReference type="InterPro" id="IPR005467">
    <property type="entry name" value="His_kinase_dom"/>
</dbReference>
<dbReference type="OrthoDB" id="5242752at2"/>
<dbReference type="Gene3D" id="6.10.340.10">
    <property type="match status" value="1"/>
</dbReference>
<keyword evidence="5" id="KW-0808">Transferase</keyword>
<evidence type="ECO:0000256" key="6">
    <source>
        <dbReference type="ARBA" id="ARBA00022692"/>
    </source>
</evidence>
<keyword evidence="6 11" id="KW-0812">Transmembrane</keyword>